<accession>A0A7C9UZ32</accession>
<feature type="transmembrane region" description="Helical" evidence="8">
    <location>
        <begin position="360"/>
        <end position="380"/>
    </location>
</feature>
<name>A0A7C9UZ32_9PROT</name>
<comment type="subcellular location">
    <subcellularLocation>
        <location evidence="1">Cell inner membrane</location>
        <topology evidence="1">Multi-pass membrane protein</topology>
    </subcellularLocation>
</comment>
<feature type="transmembrane region" description="Helical" evidence="8">
    <location>
        <begin position="205"/>
        <end position="228"/>
    </location>
</feature>
<feature type="domain" description="Major facilitator superfamily associated" evidence="9">
    <location>
        <begin position="14"/>
        <end position="363"/>
    </location>
</feature>
<keyword evidence="5 8" id="KW-0812">Transmembrane</keyword>
<dbReference type="GO" id="GO:0005886">
    <property type="term" value="C:plasma membrane"/>
    <property type="evidence" value="ECO:0007669"/>
    <property type="project" value="UniProtKB-SubCell"/>
</dbReference>
<feature type="transmembrane region" description="Helical" evidence="8">
    <location>
        <begin position="331"/>
        <end position="354"/>
    </location>
</feature>
<evidence type="ECO:0000256" key="1">
    <source>
        <dbReference type="ARBA" id="ARBA00004429"/>
    </source>
</evidence>
<dbReference type="GO" id="GO:0030395">
    <property type="term" value="F:lactose binding"/>
    <property type="evidence" value="ECO:0007669"/>
    <property type="project" value="TreeGrafter"/>
</dbReference>
<reference evidence="10 11" key="1">
    <citation type="submission" date="2020-02" db="EMBL/GenBank/DDBJ databases">
        <authorList>
            <person name="Dziuba M."/>
            <person name="Kuznetsov B."/>
            <person name="Mardanov A."/>
            <person name="Ravin N."/>
            <person name="Grouzdev D."/>
        </authorList>
    </citation>
    <scope>NUCLEOTIDE SEQUENCE [LARGE SCALE GENOMIC DNA]</scope>
    <source>
        <strain evidence="10 11">SpK</strain>
    </source>
</reference>
<evidence type="ECO:0000256" key="6">
    <source>
        <dbReference type="ARBA" id="ARBA00022989"/>
    </source>
</evidence>
<keyword evidence="11" id="KW-1185">Reference proteome</keyword>
<dbReference type="SUPFAM" id="SSF103473">
    <property type="entry name" value="MFS general substrate transporter"/>
    <property type="match status" value="1"/>
</dbReference>
<evidence type="ECO:0000256" key="3">
    <source>
        <dbReference type="ARBA" id="ARBA00022475"/>
    </source>
</evidence>
<dbReference type="EMBL" id="JAAIYP010000035">
    <property type="protein sequence ID" value="NFV80271.1"/>
    <property type="molecule type" value="Genomic_DNA"/>
</dbReference>
<evidence type="ECO:0000313" key="10">
    <source>
        <dbReference type="EMBL" id="NFV80271.1"/>
    </source>
</evidence>
<dbReference type="PANTHER" id="PTHR23522">
    <property type="entry name" value="BLL5896 PROTEIN"/>
    <property type="match status" value="1"/>
</dbReference>
<dbReference type="GO" id="GO:0015528">
    <property type="term" value="F:lactose:proton symporter activity"/>
    <property type="evidence" value="ECO:0007669"/>
    <property type="project" value="TreeGrafter"/>
</dbReference>
<dbReference type="RefSeq" id="WP_163678169.1">
    <property type="nucleotide sequence ID" value="NZ_JAAIYP010000035.1"/>
</dbReference>
<protein>
    <submittedName>
        <fullName evidence="10">3-phenylpropionate MFS transporter</fullName>
    </submittedName>
</protein>
<organism evidence="10 11">
    <name type="scientific">Magnetospirillum aberrantis SpK</name>
    <dbReference type="NCBI Taxonomy" id="908842"/>
    <lineage>
        <taxon>Bacteria</taxon>
        <taxon>Pseudomonadati</taxon>
        <taxon>Pseudomonadota</taxon>
        <taxon>Alphaproteobacteria</taxon>
        <taxon>Rhodospirillales</taxon>
        <taxon>Rhodospirillaceae</taxon>
        <taxon>Magnetospirillum</taxon>
    </lineage>
</organism>
<dbReference type="PANTHER" id="PTHR23522:SF10">
    <property type="entry name" value="3-PHENYLPROPIONIC ACID TRANSPORTER-RELATED"/>
    <property type="match status" value="1"/>
</dbReference>
<keyword evidence="2" id="KW-0813">Transport</keyword>
<dbReference type="InterPro" id="IPR026032">
    <property type="entry name" value="HcaT-like"/>
</dbReference>
<dbReference type="AlphaFoldDB" id="A0A7C9UZ32"/>
<dbReference type="InterPro" id="IPR036259">
    <property type="entry name" value="MFS_trans_sf"/>
</dbReference>
<keyword evidence="4" id="KW-0997">Cell inner membrane</keyword>
<proteinExistence type="predicted"/>
<evidence type="ECO:0000256" key="2">
    <source>
        <dbReference type="ARBA" id="ARBA00022448"/>
    </source>
</evidence>
<sequence length="386" mass="41121">MTVNRSEAWNAALRLGAYYSALFMAVGIQLPFWPLWLKHHGLDPSQIGLVLASTYLVKCIVNPLVGHLVDRRGERRRPMVWLAVAATVTWLGFTVADGFWPILLLTMVSVGLWSGIMPVGEALALMTTHRHGIDYGRVRLWGSLAFIATATLCGRLLVGHSPDVLVWMIAAALALTALSCAALPDTRVAVAERGAAPPLRPLITSSAFLLFLAAGSLNAAGHTVYYAFSTIHWKAAGIADDTIGLLWSEGVVAEIMLFALSGRVVRRFGATGLLLIAAIAGIVRWSVLGLTCEVPALAAAQILHAATFGCTHLGAMHLLRTVPAGLAARAQGIYAAVAMGVVPGLMSPVTGHLYETLHGHAFFVMTGLSALMAVAAFYLFRQRTAL</sequence>
<keyword evidence="6 8" id="KW-1133">Transmembrane helix</keyword>
<gene>
    <name evidence="10" type="ORF">G4223_09120</name>
</gene>
<feature type="transmembrane region" description="Helical" evidence="8">
    <location>
        <begin position="299"/>
        <end position="319"/>
    </location>
</feature>
<evidence type="ECO:0000259" key="9">
    <source>
        <dbReference type="Pfam" id="PF12832"/>
    </source>
</evidence>
<feature type="transmembrane region" description="Helical" evidence="8">
    <location>
        <begin position="102"/>
        <end position="126"/>
    </location>
</feature>
<dbReference type="Pfam" id="PF12832">
    <property type="entry name" value="MFS_1_like"/>
    <property type="match status" value="1"/>
</dbReference>
<dbReference type="NCBIfam" id="NF008346">
    <property type="entry name" value="PRK11128.1"/>
    <property type="match status" value="1"/>
</dbReference>
<evidence type="ECO:0000313" key="11">
    <source>
        <dbReference type="Proteomes" id="UP000480684"/>
    </source>
</evidence>
<feature type="transmembrane region" description="Helical" evidence="8">
    <location>
        <begin position="45"/>
        <end position="66"/>
    </location>
</feature>
<feature type="transmembrane region" description="Helical" evidence="8">
    <location>
        <begin position="12"/>
        <end position="33"/>
    </location>
</feature>
<feature type="transmembrane region" description="Helical" evidence="8">
    <location>
        <begin position="138"/>
        <end position="158"/>
    </location>
</feature>
<keyword evidence="7 8" id="KW-0472">Membrane</keyword>
<dbReference type="Proteomes" id="UP000480684">
    <property type="component" value="Unassembled WGS sequence"/>
</dbReference>
<dbReference type="PIRSF" id="PIRSF004925">
    <property type="entry name" value="HcaT"/>
    <property type="match status" value="1"/>
</dbReference>
<feature type="transmembrane region" description="Helical" evidence="8">
    <location>
        <begin position="243"/>
        <end position="261"/>
    </location>
</feature>
<dbReference type="Gene3D" id="1.20.1250.20">
    <property type="entry name" value="MFS general substrate transporter like domains"/>
    <property type="match status" value="2"/>
</dbReference>
<dbReference type="NCBIfam" id="NF037955">
    <property type="entry name" value="mfs"/>
    <property type="match status" value="1"/>
</dbReference>
<evidence type="ECO:0000256" key="5">
    <source>
        <dbReference type="ARBA" id="ARBA00022692"/>
    </source>
</evidence>
<feature type="transmembrane region" description="Helical" evidence="8">
    <location>
        <begin position="78"/>
        <end position="96"/>
    </location>
</feature>
<comment type="caution">
    <text evidence="10">The sequence shown here is derived from an EMBL/GenBank/DDBJ whole genome shotgun (WGS) entry which is preliminary data.</text>
</comment>
<evidence type="ECO:0000256" key="8">
    <source>
        <dbReference type="SAM" id="Phobius"/>
    </source>
</evidence>
<evidence type="ECO:0000256" key="7">
    <source>
        <dbReference type="ARBA" id="ARBA00023136"/>
    </source>
</evidence>
<keyword evidence="3" id="KW-1003">Cell membrane</keyword>
<feature type="transmembrane region" description="Helical" evidence="8">
    <location>
        <begin position="268"/>
        <end position="287"/>
    </location>
</feature>
<dbReference type="InterPro" id="IPR024989">
    <property type="entry name" value="MFS_assoc_dom"/>
</dbReference>
<evidence type="ECO:0000256" key="4">
    <source>
        <dbReference type="ARBA" id="ARBA00022519"/>
    </source>
</evidence>
<feature type="transmembrane region" description="Helical" evidence="8">
    <location>
        <begin position="164"/>
        <end position="184"/>
    </location>
</feature>